<keyword evidence="1" id="KW-0472">Membrane</keyword>
<dbReference type="Pfam" id="PF03594">
    <property type="entry name" value="BenE"/>
    <property type="match status" value="1"/>
</dbReference>
<reference evidence="2 3" key="1">
    <citation type="submission" date="2016-10" db="EMBL/GenBank/DDBJ databases">
        <authorList>
            <person name="Varghese N."/>
            <person name="Submissions S."/>
        </authorList>
    </citation>
    <scope>NUCLEOTIDE SEQUENCE [LARGE SCALE GENOMIC DNA]</scope>
    <source>
        <strain evidence="2 3">DSM 16392</strain>
    </source>
</reference>
<feature type="transmembrane region" description="Helical" evidence="1">
    <location>
        <begin position="116"/>
        <end position="136"/>
    </location>
</feature>
<feature type="transmembrane region" description="Helical" evidence="1">
    <location>
        <begin position="90"/>
        <end position="110"/>
    </location>
</feature>
<sequence length="398" mass="40722">MSSSLSASATSAGILSAFVGFASSFAIVLHGLSGVGASAEQATSGLMALAIAMGICGIGFSLWKRVPISVAWSTPSAALLATSGLPEGGFAAAVGAFVFAGVLVVITGLWKPLGRIVGLIPVTLAQAMLAGVILPLCLVPFEAVAEIPALALPVVLAWFVAGQINKLLAVPAALLAFLVVLYFHADTSSLNSLKLVQAPVFVMPEFSLSALIGIGIPIYIVTMASQNIPGVSILRSFGYQPVPGPLFSWTGVGSVLSAPFGGHGISLAAITAAICANEDAHKDPAKRYWAAVIAGAVYIIFGIFSAGFVGVVELAPRILIGGVAGLALIGTLTVSVQGMLKDAPSREHAILTFLITASGLSFFGIGAAFWGLLVGMGLKFWMDWKQKGLQSEQATEKA</sequence>
<dbReference type="PANTHER" id="PTHR30199:SF0">
    <property type="entry name" value="INNER MEMBRANE PROTEIN YDCO"/>
    <property type="match status" value="1"/>
</dbReference>
<dbReference type="EMBL" id="FOSK01000012">
    <property type="protein sequence ID" value="SFK94562.1"/>
    <property type="molecule type" value="Genomic_DNA"/>
</dbReference>
<feature type="transmembrane region" description="Helical" evidence="1">
    <location>
        <begin position="44"/>
        <end position="63"/>
    </location>
</feature>
<dbReference type="PANTHER" id="PTHR30199">
    <property type="entry name" value="MFS FAMILY TRANSPORTER, PREDICTED SUBSTRATE BENZOATE"/>
    <property type="match status" value="1"/>
</dbReference>
<protein>
    <submittedName>
        <fullName evidence="2">Benzoate membrane transport protein</fullName>
    </submittedName>
</protein>
<feature type="transmembrane region" description="Helical" evidence="1">
    <location>
        <begin position="348"/>
        <end position="373"/>
    </location>
</feature>
<keyword evidence="3" id="KW-1185">Reference proteome</keyword>
<dbReference type="Proteomes" id="UP000199598">
    <property type="component" value="Unassembled WGS sequence"/>
</dbReference>
<name>A0A1I4DLV1_9HYPH</name>
<evidence type="ECO:0000256" key="1">
    <source>
        <dbReference type="SAM" id="Phobius"/>
    </source>
</evidence>
<feature type="transmembrane region" description="Helical" evidence="1">
    <location>
        <begin position="246"/>
        <end position="276"/>
    </location>
</feature>
<dbReference type="RefSeq" id="WP_093522303.1">
    <property type="nucleotide sequence ID" value="NZ_FOSK01000012.1"/>
</dbReference>
<feature type="transmembrane region" description="Helical" evidence="1">
    <location>
        <begin position="167"/>
        <end position="185"/>
    </location>
</feature>
<dbReference type="InterPro" id="IPR004711">
    <property type="entry name" value="Benzoate_Transporter"/>
</dbReference>
<feature type="transmembrane region" description="Helical" evidence="1">
    <location>
        <begin position="206"/>
        <end position="226"/>
    </location>
</feature>
<feature type="transmembrane region" description="Helical" evidence="1">
    <location>
        <begin position="318"/>
        <end position="336"/>
    </location>
</feature>
<proteinExistence type="predicted"/>
<keyword evidence="1" id="KW-1133">Transmembrane helix</keyword>
<dbReference type="NCBIfam" id="TIGR00843">
    <property type="entry name" value="benE"/>
    <property type="match status" value="1"/>
</dbReference>
<comment type="caution">
    <text evidence="2">The sequence shown here is derived from an EMBL/GenBank/DDBJ whole genome shotgun (WGS) entry which is preliminary data.</text>
</comment>
<keyword evidence="1" id="KW-0812">Transmembrane</keyword>
<evidence type="ECO:0000313" key="3">
    <source>
        <dbReference type="Proteomes" id="UP000199598"/>
    </source>
</evidence>
<gene>
    <name evidence="2" type="ORF">SAMN04488518_11257</name>
</gene>
<feature type="transmembrane region" description="Helical" evidence="1">
    <location>
        <begin position="143"/>
        <end position="161"/>
    </location>
</feature>
<accession>A0A1I4DLV1</accession>
<feature type="transmembrane region" description="Helical" evidence="1">
    <location>
        <begin position="288"/>
        <end position="312"/>
    </location>
</feature>
<feature type="transmembrane region" description="Helical" evidence="1">
    <location>
        <begin position="12"/>
        <end position="32"/>
    </location>
</feature>
<organism evidence="2 3">
    <name type="scientific">Pseudovibrio ascidiaceicola</name>
    <dbReference type="NCBI Taxonomy" id="285279"/>
    <lineage>
        <taxon>Bacteria</taxon>
        <taxon>Pseudomonadati</taxon>
        <taxon>Pseudomonadota</taxon>
        <taxon>Alphaproteobacteria</taxon>
        <taxon>Hyphomicrobiales</taxon>
        <taxon>Stappiaceae</taxon>
        <taxon>Pseudovibrio</taxon>
    </lineage>
</organism>
<evidence type="ECO:0000313" key="2">
    <source>
        <dbReference type="EMBL" id="SFK94562.1"/>
    </source>
</evidence>